<feature type="compositionally biased region" description="Basic and acidic residues" evidence="6">
    <location>
        <begin position="251"/>
        <end position="260"/>
    </location>
</feature>
<organism evidence="9 10">
    <name type="scientific">Oryzias javanicus</name>
    <name type="common">Javanese ricefish</name>
    <name type="synonym">Aplocheilus javanicus</name>
    <dbReference type="NCBI Taxonomy" id="123683"/>
    <lineage>
        <taxon>Eukaryota</taxon>
        <taxon>Metazoa</taxon>
        <taxon>Chordata</taxon>
        <taxon>Craniata</taxon>
        <taxon>Vertebrata</taxon>
        <taxon>Euteleostomi</taxon>
        <taxon>Actinopterygii</taxon>
        <taxon>Neopterygii</taxon>
        <taxon>Teleostei</taxon>
        <taxon>Neoteleostei</taxon>
        <taxon>Acanthomorphata</taxon>
        <taxon>Ovalentaria</taxon>
        <taxon>Atherinomorphae</taxon>
        <taxon>Beloniformes</taxon>
        <taxon>Adrianichthyidae</taxon>
        <taxon>Oryziinae</taxon>
        <taxon>Oryzias</taxon>
    </lineage>
</organism>
<evidence type="ECO:0000256" key="6">
    <source>
        <dbReference type="SAM" id="MobiDB-lite"/>
    </source>
</evidence>
<dbReference type="Proteomes" id="UP000283210">
    <property type="component" value="Chromosome 16"/>
</dbReference>
<dbReference type="AlphaFoldDB" id="A0A3S2MNS3"/>
<evidence type="ECO:0000256" key="1">
    <source>
        <dbReference type="ARBA" id="ARBA00004141"/>
    </source>
</evidence>
<keyword evidence="10" id="KW-1185">Reference proteome</keyword>
<dbReference type="InterPro" id="IPR050578">
    <property type="entry name" value="MARVEL-CKLF_proteins"/>
</dbReference>
<feature type="region of interest" description="Disordered" evidence="6">
    <location>
        <begin position="238"/>
        <end position="260"/>
    </location>
</feature>
<dbReference type="GO" id="GO:0016020">
    <property type="term" value="C:membrane"/>
    <property type="evidence" value="ECO:0007669"/>
    <property type="project" value="UniProtKB-SubCell"/>
</dbReference>
<comment type="subcellular location">
    <subcellularLocation>
        <location evidence="1">Membrane</location>
        <topology evidence="1">Multi-pass membrane protein</topology>
    </subcellularLocation>
</comment>
<accession>A0A3S2MNS3</accession>
<reference evidence="9 10" key="2">
    <citation type="submission" date="2019-01" db="EMBL/GenBank/DDBJ databases">
        <title>A chromosome length genome reference of the Java medaka (oryzias javanicus).</title>
        <authorList>
            <person name="Herpin A."/>
            <person name="Takehana Y."/>
            <person name="Naruse K."/>
            <person name="Ansai S."/>
            <person name="Kawaguchi M."/>
        </authorList>
    </citation>
    <scope>NUCLEOTIDE SEQUENCE [LARGE SCALE GENOMIC DNA]</scope>
    <source>
        <strain evidence="9">RS831</strain>
        <tissue evidence="9">Whole body</tissue>
    </source>
</reference>
<evidence type="ECO:0000259" key="8">
    <source>
        <dbReference type="PROSITE" id="PS51225"/>
    </source>
</evidence>
<gene>
    <name evidence="9" type="ORF">OJAV_G00164280</name>
</gene>
<evidence type="ECO:0000256" key="2">
    <source>
        <dbReference type="ARBA" id="ARBA00022692"/>
    </source>
</evidence>
<proteinExistence type="predicted"/>
<feature type="transmembrane region" description="Helical" evidence="7">
    <location>
        <begin position="136"/>
        <end position="161"/>
    </location>
</feature>
<dbReference type="Pfam" id="PF01284">
    <property type="entry name" value="MARVEL"/>
    <property type="match status" value="1"/>
</dbReference>
<feature type="transmembrane region" description="Helical" evidence="7">
    <location>
        <begin position="173"/>
        <end position="192"/>
    </location>
</feature>
<name>A0A3S2MNS3_ORYJA</name>
<dbReference type="EMBL" id="CM012452">
    <property type="protein sequence ID" value="RVE63302.1"/>
    <property type="molecule type" value="Genomic_DNA"/>
</dbReference>
<dbReference type="PROSITE" id="PS51225">
    <property type="entry name" value="MARVEL"/>
    <property type="match status" value="1"/>
</dbReference>
<reference evidence="9 10" key="1">
    <citation type="submission" date="2018-11" db="EMBL/GenBank/DDBJ databases">
        <authorList>
            <person name="Lopez-Roques C."/>
            <person name="Donnadieu C."/>
            <person name="Bouchez O."/>
            <person name="Klopp C."/>
            <person name="Cabau C."/>
            <person name="Zahm M."/>
        </authorList>
    </citation>
    <scope>NUCLEOTIDE SEQUENCE [LARGE SCALE GENOMIC DNA]</scope>
    <source>
        <strain evidence="9">RS831</strain>
        <tissue evidence="9">Whole body</tissue>
    </source>
</reference>
<dbReference type="PANTHER" id="PTHR22776">
    <property type="entry name" value="MARVEL-CONTAINING POTENTIAL LIPID RAFT-ASSOCIATED PROTEIN"/>
    <property type="match status" value="1"/>
</dbReference>
<sequence>MIPGVCCRRLNGEEDGRRAQTNRKQTIILSRKCCHVTALDKSRRTRKLKSSERKRKFGVKVSVWTWFCSLELKETAAMSEVYSSTTAPNPKNSCFLVPSKLLDRNQFGLKAAEVLLSLVAFILEELVSSCISCTPLYFFEFVSCTAFLFTALLLCLLSTGLHQKVGISCWPKLDFVYTAGISLLLLISSIVFATSNTGSSLEQVAVVFGFLAFLVFLCDVGYFVKTRGFPFRTDPAPGVSNGGPAAPAATHETERLNDQP</sequence>
<evidence type="ECO:0000256" key="3">
    <source>
        <dbReference type="ARBA" id="ARBA00022989"/>
    </source>
</evidence>
<evidence type="ECO:0000256" key="7">
    <source>
        <dbReference type="SAM" id="Phobius"/>
    </source>
</evidence>
<evidence type="ECO:0000313" key="10">
    <source>
        <dbReference type="Proteomes" id="UP000283210"/>
    </source>
</evidence>
<dbReference type="PANTHER" id="PTHR22776:SF25">
    <property type="entry name" value="CKLF-LIKE MARVEL TRANSMEMBRANE DOMAIN-CONTAINING PROTEIN 6"/>
    <property type="match status" value="1"/>
</dbReference>
<dbReference type="InterPro" id="IPR008253">
    <property type="entry name" value="Marvel"/>
</dbReference>
<keyword evidence="4 5" id="KW-0472">Membrane</keyword>
<evidence type="ECO:0000313" key="9">
    <source>
        <dbReference type="EMBL" id="RVE63302.1"/>
    </source>
</evidence>
<keyword evidence="2 5" id="KW-0812">Transmembrane</keyword>
<feature type="transmembrane region" description="Helical" evidence="7">
    <location>
        <begin position="204"/>
        <end position="224"/>
    </location>
</feature>
<protein>
    <recommendedName>
        <fullName evidence="8">MARVEL domain-containing protein</fullName>
    </recommendedName>
</protein>
<feature type="domain" description="MARVEL" evidence="8">
    <location>
        <begin position="101"/>
        <end position="228"/>
    </location>
</feature>
<evidence type="ECO:0000256" key="4">
    <source>
        <dbReference type="ARBA" id="ARBA00023136"/>
    </source>
</evidence>
<evidence type="ECO:0000256" key="5">
    <source>
        <dbReference type="PROSITE-ProRule" id="PRU00581"/>
    </source>
</evidence>
<keyword evidence="3 7" id="KW-1133">Transmembrane helix</keyword>
<dbReference type="OrthoDB" id="10028364at2759"/>